<proteinExistence type="predicted"/>
<dbReference type="Proteomes" id="UP000053144">
    <property type="component" value="Unassembled WGS sequence"/>
</dbReference>
<feature type="region of interest" description="Disordered" evidence="1">
    <location>
        <begin position="107"/>
        <end position="250"/>
    </location>
</feature>
<reference evidence="3" key="1">
    <citation type="journal article" date="2015" name="Proc. Natl. Acad. Sci. U.S.A.">
        <title>Genome sequencing of adzuki bean (Vigna angularis) provides insight into high starch and low fat accumulation and domestication.</title>
        <authorList>
            <person name="Yang K."/>
            <person name="Tian Z."/>
            <person name="Chen C."/>
            <person name="Luo L."/>
            <person name="Zhao B."/>
            <person name="Wang Z."/>
            <person name="Yu L."/>
            <person name="Li Y."/>
            <person name="Sun Y."/>
            <person name="Li W."/>
            <person name="Chen Y."/>
            <person name="Li Y."/>
            <person name="Zhang Y."/>
            <person name="Ai D."/>
            <person name="Zhao J."/>
            <person name="Shang C."/>
            <person name="Ma Y."/>
            <person name="Wu B."/>
            <person name="Wang M."/>
            <person name="Gao L."/>
            <person name="Sun D."/>
            <person name="Zhang P."/>
            <person name="Guo F."/>
            <person name="Wang W."/>
            <person name="Li Y."/>
            <person name="Wang J."/>
            <person name="Varshney R.K."/>
            <person name="Wang J."/>
            <person name="Ling H.Q."/>
            <person name="Wan P."/>
        </authorList>
    </citation>
    <scope>NUCLEOTIDE SEQUENCE</scope>
    <source>
        <strain evidence="3">cv. Jingnong 6</strain>
    </source>
</reference>
<feature type="compositionally biased region" description="Acidic residues" evidence="1">
    <location>
        <begin position="235"/>
        <end position="250"/>
    </location>
</feature>
<dbReference type="EMBL" id="KQ258271">
    <property type="protein sequence ID" value="KOM25583.1"/>
    <property type="molecule type" value="Genomic_DNA"/>
</dbReference>
<evidence type="ECO:0000313" key="2">
    <source>
        <dbReference type="EMBL" id="KOM25583.1"/>
    </source>
</evidence>
<name>A0A0L9T4S9_PHAAN</name>
<organism evidence="2 3">
    <name type="scientific">Phaseolus angularis</name>
    <name type="common">Azuki bean</name>
    <name type="synonym">Vigna angularis</name>
    <dbReference type="NCBI Taxonomy" id="3914"/>
    <lineage>
        <taxon>Eukaryota</taxon>
        <taxon>Viridiplantae</taxon>
        <taxon>Streptophyta</taxon>
        <taxon>Embryophyta</taxon>
        <taxon>Tracheophyta</taxon>
        <taxon>Spermatophyta</taxon>
        <taxon>Magnoliopsida</taxon>
        <taxon>eudicotyledons</taxon>
        <taxon>Gunneridae</taxon>
        <taxon>Pentapetalae</taxon>
        <taxon>rosids</taxon>
        <taxon>fabids</taxon>
        <taxon>Fabales</taxon>
        <taxon>Fabaceae</taxon>
        <taxon>Papilionoideae</taxon>
        <taxon>50 kb inversion clade</taxon>
        <taxon>NPAAA clade</taxon>
        <taxon>indigoferoid/millettioid clade</taxon>
        <taxon>Phaseoleae</taxon>
        <taxon>Vigna</taxon>
    </lineage>
</organism>
<protein>
    <submittedName>
        <fullName evidence="2">Uncharacterized protein</fullName>
    </submittedName>
</protein>
<evidence type="ECO:0000313" key="3">
    <source>
        <dbReference type="Proteomes" id="UP000053144"/>
    </source>
</evidence>
<sequence length="250" mass="27935">MAPVTFPYRPRFYNRGVYERDKKYHPQPYSAVLSRPAIWGFIAKTTTYQKCTTQKLHSTVYNINKRHHQQIRSFAVAVGTEDRVPQIVTVPEAEATQSPLREKRAMVSGRRRPTRRWGRNADGGRGGGDKLAQETEAAVTVARWRNPISGRGRGRGRDLEEPATQRSRSGALSEADAAVTVARWRNPISGRGRGRDLEEPATQRSRSGAVDETRDADAAVEEVEEPATQRKNGEQEEGEAEEGEAVEVLI</sequence>
<gene>
    <name evidence="2" type="ORF">LR48_Vigan123s000300</name>
</gene>
<evidence type="ECO:0000256" key="1">
    <source>
        <dbReference type="SAM" id="MobiDB-lite"/>
    </source>
</evidence>
<feature type="compositionally biased region" description="Basic residues" evidence="1">
    <location>
        <begin position="109"/>
        <end position="118"/>
    </location>
</feature>
<dbReference type="Gramene" id="KOM25583">
    <property type="protein sequence ID" value="KOM25583"/>
    <property type="gene ID" value="LR48_Vigan123s000300"/>
</dbReference>
<accession>A0A0L9T4S9</accession>
<dbReference type="AlphaFoldDB" id="A0A0L9T4S9"/>